<gene>
    <name evidence="1" type="ORF">AVEN_108640_1</name>
    <name evidence="2" type="ORF">AVEN_174266_1</name>
</gene>
<name>A0A4Y2P1S0_ARAVE</name>
<evidence type="ECO:0000313" key="3">
    <source>
        <dbReference type="Proteomes" id="UP000499080"/>
    </source>
</evidence>
<comment type="caution">
    <text evidence="1">The sequence shown here is derived from an EMBL/GenBank/DDBJ whole genome shotgun (WGS) entry which is preliminary data.</text>
</comment>
<dbReference type="OrthoDB" id="6469635at2759"/>
<evidence type="ECO:0000313" key="1">
    <source>
        <dbReference type="EMBL" id="GBN44247.1"/>
    </source>
</evidence>
<dbReference type="EMBL" id="BGPR01010100">
    <property type="protein sequence ID" value="GBN44247.1"/>
    <property type="molecule type" value="Genomic_DNA"/>
</dbReference>
<sequence>MRGGRLLKSLTIAHRTTDVSLRFSVSCRHVNVASRIDAPAKYELRSVIRFLQAEGNCEAEIHRRMSRIYGENSMSDGIVRE</sequence>
<accession>A0A4Y2P1S0</accession>
<reference evidence="1 3" key="1">
    <citation type="journal article" date="2019" name="Sci. Rep.">
        <title>Orb-weaving spider Araneus ventricosus genome elucidates the spidroin gene catalogue.</title>
        <authorList>
            <person name="Kono N."/>
            <person name="Nakamura H."/>
            <person name="Ohtoshi R."/>
            <person name="Moran D.A.P."/>
            <person name="Shinohara A."/>
            <person name="Yoshida Y."/>
            <person name="Fujiwara M."/>
            <person name="Mori M."/>
            <person name="Tomita M."/>
            <person name="Arakawa K."/>
        </authorList>
    </citation>
    <scope>NUCLEOTIDE SEQUENCE [LARGE SCALE GENOMIC DNA]</scope>
</reference>
<dbReference type="Proteomes" id="UP000499080">
    <property type="component" value="Unassembled WGS sequence"/>
</dbReference>
<keyword evidence="3" id="KW-1185">Reference proteome</keyword>
<dbReference type="EMBL" id="BGPR01010109">
    <property type="protein sequence ID" value="GBN44297.1"/>
    <property type="molecule type" value="Genomic_DNA"/>
</dbReference>
<proteinExistence type="predicted"/>
<dbReference type="AlphaFoldDB" id="A0A4Y2P1S0"/>
<protein>
    <recommendedName>
        <fullName evidence="4">Mos1 transposase HTH domain-containing protein</fullName>
    </recommendedName>
</protein>
<organism evidence="1 3">
    <name type="scientific">Araneus ventricosus</name>
    <name type="common">Orbweaver spider</name>
    <name type="synonym">Epeira ventricosa</name>
    <dbReference type="NCBI Taxonomy" id="182803"/>
    <lineage>
        <taxon>Eukaryota</taxon>
        <taxon>Metazoa</taxon>
        <taxon>Ecdysozoa</taxon>
        <taxon>Arthropoda</taxon>
        <taxon>Chelicerata</taxon>
        <taxon>Arachnida</taxon>
        <taxon>Araneae</taxon>
        <taxon>Araneomorphae</taxon>
        <taxon>Entelegynae</taxon>
        <taxon>Araneoidea</taxon>
        <taxon>Araneidae</taxon>
        <taxon>Araneus</taxon>
    </lineage>
</organism>
<evidence type="ECO:0000313" key="2">
    <source>
        <dbReference type="EMBL" id="GBN44297.1"/>
    </source>
</evidence>
<evidence type="ECO:0008006" key="4">
    <source>
        <dbReference type="Google" id="ProtNLM"/>
    </source>
</evidence>